<dbReference type="PATRIC" id="fig|1227275.3.peg.1748"/>
<feature type="compositionally biased region" description="Low complexity" evidence="1">
    <location>
        <begin position="379"/>
        <end position="390"/>
    </location>
</feature>
<organism evidence="3 4">
    <name type="scientific">Streptococcus sobrinus W1703</name>
    <dbReference type="NCBI Taxonomy" id="1227275"/>
    <lineage>
        <taxon>Bacteria</taxon>
        <taxon>Bacillati</taxon>
        <taxon>Bacillota</taxon>
        <taxon>Bacilli</taxon>
        <taxon>Lactobacillales</taxon>
        <taxon>Streptococcaceae</taxon>
        <taxon>Streptococcus</taxon>
    </lineage>
</organism>
<proteinExistence type="predicted"/>
<keyword evidence="2" id="KW-0472">Membrane</keyword>
<comment type="caution">
    <text evidence="3">The sequence shown here is derived from an EMBL/GenBank/DDBJ whole genome shotgun (WGS) entry which is preliminary data.</text>
</comment>
<feature type="transmembrane region" description="Helical" evidence="2">
    <location>
        <begin position="129"/>
        <end position="149"/>
    </location>
</feature>
<dbReference type="EMBL" id="AWVA01000116">
    <property type="protein sequence ID" value="ERJ74038.1"/>
    <property type="molecule type" value="Genomic_DNA"/>
</dbReference>
<keyword evidence="2" id="KW-1133">Transmembrane helix</keyword>
<dbReference type="AlphaFoldDB" id="U2KGU5"/>
<protein>
    <recommendedName>
        <fullName evidence="5">DUF975 family protein</fullName>
    </recommendedName>
</protein>
<dbReference type="Pfam" id="PF06161">
    <property type="entry name" value="DUF975"/>
    <property type="match status" value="1"/>
</dbReference>
<accession>U2KGU5</accession>
<evidence type="ECO:0000256" key="2">
    <source>
        <dbReference type="SAM" id="Phobius"/>
    </source>
</evidence>
<feature type="compositionally biased region" description="Basic and acidic residues" evidence="1">
    <location>
        <begin position="291"/>
        <end position="336"/>
    </location>
</feature>
<evidence type="ECO:0008006" key="5">
    <source>
        <dbReference type="Google" id="ProtNLM"/>
    </source>
</evidence>
<evidence type="ECO:0000256" key="1">
    <source>
        <dbReference type="SAM" id="MobiDB-lite"/>
    </source>
</evidence>
<feature type="compositionally biased region" description="Basic residues" evidence="1">
    <location>
        <begin position="420"/>
        <end position="439"/>
    </location>
</feature>
<gene>
    <name evidence="3" type="ORF">HMPREF1557_01947</name>
</gene>
<feature type="transmembrane region" description="Helical" evidence="2">
    <location>
        <begin position="195"/>
        <end position="221"/>
    </location>
</feature>
<dbReference type="HOGENOM" id="CLU_623914_0_0_9"/>
<feature type="compositionally biased region" description="Polar residues" evidence="1">
    <location>
        <begin position="367"/>
        <end position="378"/>
    </location>
</feature>
<evidence type="ECO:0000313" key="3">
    <source>
        <dbReference type="EMBL" id="ERJ74038.1"/>
    </source>
</evidence>
<keyword evidence="2" id="KW-0812">Transmembrane</keyword>
<feature type="transmembrane region" description="Helical" evidence="2">
    <location>
        <begin position="36"/>
        <end position="58"/>
    </location>
</feature>
<feature type="region of interest" description="Disordered" evidence="1">
    <location>
        <begin position="289"/>
        <end position="439"/>
    </location>
</feature>
<reference evidence="3 4" key="1">
    <citation type="submission" date="2013-06" db="EMBL/GenBank/DDBJ databases">
        <authorList>
            <person name="Weinstock G."/>
            <person name="Sodergren E."/>
            <person name="Lobos E.A."/>
            <person name="Fulton L."/>
            <person name="Fulton R."/>
            <person name="Courtney L."/>
            <person name="Fronick C."/>
            <person name="O'Laughlin M."/>
            <person name="Godfrey J."/>
            <person name="Wilson R.M."/>
            <person name="Miner T."/>
            <person name="Farmer C."/>
            <person name="Delehaunty K."/>
            <person name="Cordes M."/>
            <person name="Minx P."/>
            <person name="Tomlinson C."/>
            <person name="Chen J."/>
            <person name="Wollam A."/>
            <person name="Pepin K.H."/>
            <person name="Bhonagiri V."/>
            <person name="Zhang X."/>
            <person name="Warren W."/>
            <person name="Mitreva M."/>
            <person name="Mardis E.R."/>
            <person name="Wilson R.K."/>
        </authorList>
    </citation>
    <scope>NUCLEOTIDE SEQUENCE [LARGE SCALE GENOMIC DNA]</scope>
    <source>
        <strain evidence="3 4">W1703</strain>
    </source>
</reference>
<feature type="compositionally biased region" description="Basic and acidic residues" evidence="1">
    <location>
        <begin position="345"/>
        <end position="366"/>
    </location>
</feature>
<feature type="transmembrane region" description="Helical" evidence="2">
    <location>
        <begin position="70"/>
        <end position="103"/>
    </location>
</feature>
<evidence type="ECO:0000313" key="4">
    <source>
        <dbReference type="Proteomes" id="UP000016617"/>
    </source>
</evidence>
<dbReference type="PANTHER" id="PTHR40076:SF1">
    <property type="entry name" value="MEMBRANE PROTEIN"/>
    <property type="match status" value="1"/>
</dbReference>
<feature type="transmembrane region" description="Helical" evidence="2">
    <location>
        <begin position="227"/>
        <end position="246"/>
    </location>
</feature>
<sequence>MTRNAIKEHIVKTRNELKEQAKTALRGNWPWAVGVLWVPTLVLIVVFGILLGVISLVWKAATADFTASSNVVLIFIVMAFLMLALFTFFASIGISAGATYAYLDLIRGRKQSFREAATYAFKEQRFDSIFGVVLMTVIYTFLWMVLLIIPGYMKAMAYSQGLFILKDDMETGKGITTTSAITKSKILMEGHNKDYFILILSFLGWALVPIAFCGLAVALFVSHQIGWAIFCLALYILGLAILVPYVTTTQAAFYEDLIHQEQPEEIAQLEEKLADAKLEADKTMADYNGRVAERKADKKKAHDEKMAKKLDAKKEREEKRREKVAKKRQEREGKEAKKPKKKSKAKADKKTSQDKKPEKSAKKSQDSESQAKNGADNTAKSSAKPEASKSQSKKDGDKSKESATKTEKSETKPNKGSHSSSKKPKSKSKAKKKKGKKRK</sequence>
<dbReference type="Proteomes" id="UP000016617">
    <property type="component" value="Unassembled WGS sequence"/>
</dbReference>
<dbReference type="PANTHER" id="PTHR40076">
    <property type="entry name" value="MEMBRANE PROTEIN-RELATED"/>
    <property type="match status" value="1"/>
</dbReference>
<dbReference type="InterPro" id="IPR010380">
    <property type="entry name" value="DUF975"/>
</dbReference>
<feature type="compositionally biased region" description="Basic and acidic residues" evidence="1">
    <location>
        <begin position="392"/>
        <end position="413"/>
    </location>
</feature>
<name>U2KGU5_9STRE</name>